<feature type="non-terminal residue" evidence="1">
    <location>
        <position position="83"/>
    </location>
</feature>
<gene>
    <name evidence="1" type="ORF">AVEN_113754_1</name>
</gene>
<keyword evidence="2" id="KW-1185">Reference proteome</keyword>
<proteinExistence type="predicted"/>
<sequence>NLLPAVSMFLTAASDPNAQLNKDQIDHMLNAASNATNKRYIDANQLALIYSAMLPLLRREEENIKLKALDVMKRATTLAFAHN</sequence>
<evidence type="ECO:0000313" key="1">
    <source>
        <dbReference type="EMBL" id="GBM54973.1"/>
    </source>
</evidence>
<evidence type="ECO:0000313" key="2">
    <source>
        <dbReference type="Proteomes" id="UP000499080"/>
    </source>
</evidence>
<reference evidence="1 2" key="1">
    <citation type="journal article" date="2019" name="Sci. Rep.">
        <title>Orb-weaving spider Araneus ventricosus genome elucidates the spidroin gene catalogue.</title>
        <authorList>
            <person name="Kono N."/>
            <person name="Nakamura H."/>
            <person name="Ohtoshi R."/>
            <person name="Moran D.A.P."/>
            <person name="Shinohara A."/>
            <person name="Yoshida Y."/>
            <person name="Fujiwara M."/>
            <person name="Mori M."/>
            <person name="Tomita M."/>
            <person name="Arakawa K."/>
        </authorList>
    </citation>
    <scope>NUCLEOTIDE SEQUENCE [LARGE SCALE GENOMIC DNA]</scope>
</reference>
<comment type="caution">
    <text evidence="1">The sequence shown here is derived from an EMBL/GenBank/DDBJ whole genome shotgun (WGS) entry which is preliminary data.</text>
</comment>
<dbReference type="Proteomes" id="UP000499080">
    <property type="component" value="Unassembled WGS sequence"/>
</dbReference>
<protein>
    <submittedName>
        <fullName evidence="1">Uncharacterized protein</fullName>
    </submittedName>
</protein>
<accession>A0A4Y2GN48</accession>
<name>A0A4Y2GN48_ARAVE</name>
<feature type="non-terminal residue" evidence="1">
    <location>
        <position position="1"/>
    </location>
</feature>
<organism evidence="1 2">
    <name type="scientific">Araneus ventricosus</name>
    <name type="common">Orbweaver spider</name>
    <name type="synonym">Epeira ventricosa</name>
    <dbReference type="NCBI Taxonomy" id="182803"/>
    <lineage>
        <taxon>Eukaryota</taxon>
        <taxon>Metazoa</taxon>
        <taxon>Ecdysozoa</taxon>
        <taxon>Arthropoda</taxon>
        <taxon>Chelicerata</taxon>
        <taxon>Arachnida</taxon>
        <taxon>Araneae</taxon>
        <taxon>Araneomorphae</taxon>
        <taxon>Entelegynae</taxon>
        <taxon>Araneoidea</taxon>
        <taxon>Araneidae</taxon>
        <taxon>Araneus</taxon>
    </lineage>
</organism>
<dbReference type="AlphaFoldDB" id="A0A4Y2GN48"/>
<dbReference type="EMBL" id="BGPR01255318">
    <property type="protein sequence ID" value="GBM54973.1"/>
    <property type="molecule type" value="Genomic_DNA"/>
</dbReference>